<proteinExistence type="predicted"/>
<evidence type="ECO:0000256" key="1">
    <source>
        <dbReference type="SAM" id="Phobius"/>
    </source>
</evidence>
<reference evidence="3" key="1">
    <citation type="journal article" date="2018" name="Nat. Microbiol.">
        <title>Leveraging single-cell genomics to expand the fungal tree of life.</title>
        <authorList>
            <person name="Ahrendt S.R."/>
            <person name="Quandt C.A."/>
            <person name="Ciobanu D."/>
            <person name="Clum A."/>
            <person name="Salamov A."/>
            <person name="Andreopoulos B."/>
            <person name="Cheng J.F."/>
            <person name="Woyke T."/>
            <person name="Pelin A."/>
            <person name="Henrissat B."/>
            <person name="Reynolds N.K."/>
            <person name="Benny G.L."/>
            <person name="Smith M.E."/>
            <person name="James T.Y."/>
            <person name="Grigoriev I.V."/>
        </authorList>
    </citation>
    <scope>NUCLEOTIDE SEQUENCE [LARGE SCALE GENOMIC DNA]</scope>
</reference>
<feature type="transmembrane region" description="Helical" evidence="1">
    <location>
        <begin position="18"/>
        <end position="38"/>
    </location>
</feature>
<name>A0A4P9WGR5_9FUNG</name>
<keyword evidence="3" id="KW-1185">Reference proteome</keyword>
<feature type="non-terminal residue" evidence="2">
    <location>
        <position position="1"/>
    </location>
</feature>
<keyword evidence="1" id="KW-1133">Transmembrane helix</keyword>
<evidence type="ECO:0000313" key="2">
    <source>
        <dbReference type="EMBL" id="RKO89696.1"/>
    </source>
</evidence>
<dbReference type="AlphaFoldDB" id="A0A4P9WGR5"/>
<gene>
    <name evidence="2" type="ORF">BDK51DRAFT_35307</name>
</gene>
<accession>A0A4P9WGR5</accession>
<sequence>IPDHDVQPSSSTSLAPRLTGSFVQLAMLLGLLSSHSLVAPPLRTRSYRADEYLLGAWRGRYAIGGANEWDRLRFNKAMRLTFKEMREGGNPVVDILGTGRDLLAPLTEFQVKVTVYVEAGRVEMVTTCPGAVCVYYGALTPFGLAGRHGSGVGWGPFWLRREGGEEEGRRWEAGVTDEVAPPVMAAPVVAVAPGDEPEVV</sequence>
<dbReference type="Proteomes" id="UP000269721">
    <property type="component" value="Unassembled WGS sequence"/>
</dbReference>
<keyword evidence="1" id="KW-0812">Transmembrane</keyword>
<organism evidence="2 3">
    <name type="scientific">Blyttiomyces helicus</name>
    <dbReference type="NCBI Taxonomy" id="388810"/>
    <lineage>
        <taxon>Eukaryota</taxon>
        <taxon>Fungi</taxon>
        <taxon>Fungi incertae sedis</taxon>
        <taxon>Chytridiomycota</taxon>
        <taxon>Chytridiomycota incertae sedis</taxon>
        <taxon>Chytridiomycetes</taxon>
        <taxon>Chytridiomycetes incertae sedis</taxon>
        <taxon>Blyttiomyces</taxon>
    </lineage>
</organism>
<dbReference type="EMBL" id="KZ995938">
    <property type="protein sequence ID" value="RKO89696.1"/>
    <property type="molecule type" value="Genomic_DNA"/>
</dbReference>
<keyword evidence="1" id="KW-0472">Membrane</keyword>
<evidence type="ECO:0000313" key="3">
    <source>
        <dbReference type="Proteomes" id="UP000269721"/>
    </source>
</evidence>
<protein>
    <submittedName>
        <fullName evidence="2">Uncharacterized protein</fullName>
    </submittedName>
</protein>